<gene>
    <name evidence="1" type="ORF">G6F51_008989</name>
</gene>
<proteinExistence type="predicted"/>
<protein>
    <submittedName>
        <fullName evidence="1">Uncharacterized protein</fullName>
    </submittedName>
</protein>
<sequence length="218" mass="24744">MVQSKAVMGMPISQTDLLETVHVKDICNCVTQVALTKKSMVWEVGYVKKRVYDLRSTPAFTFQRMTKSLSDSLKGKNGKRSEIHSVVITEEQMDAYLKELSKDVCGQEMTDLLKSVSMEQFIDAANPSLIRNMASNIGKLFFGTCRAEKDSPRWYPRPNEVLTPFCIRLITDLFKISRNPEWNPVVGDPNDIRDITGSVPISISSFFMNNHHQFIEDA</sequence>
<dbReference type="EMBL" id="JAANIT010001569">
    <property type="protein sequence ID" value="KAG1539671.1"/>
    <property type="molecule type" value="Genomic_DNA"/>
</dbReference>
<dbReference type="AlphaFoldDB" id="A0A9P6Y526"/>
<evidence type="ECO:0000313" key="1">
    <source>
        <dbReference type="EMBL" id="KAG1539671.1"/>
    </source>
</evidence>
<evidence type="ECO:0000313" key="2">
    <source>
        <dbReference type="Proteomes" id="UP000717996"/>
    </source>
</evidence>
<name>A0A9P6Y526_RHIOR</name>
<comment type="caution">
    <text evidence="1">The sequence shown here is derived from an EMBL/GenBank/DDBJ whole genome shotgun (WGS) entry which is preliminary data.</text>
</comment>
<organism evidence="1 2">
    <name type="scientific">Rhizopus oryzae</name>
    <name type="common">Mucormycosis agent</name>
    <name type="synonym">Rhizopus arrhizus var. delemar</name>
    <dbReference type="NCBI Taxonomy" id="64495"/>
    <lineage>
        <taxon>Eukaryota</taxon>
        <taxon>Fungi</taxon>
        <taxon>Fungi incertae sedis</taxon>
        <taxon>Mucoromycota</taxon>
        <taxon>Mucoromycotina</taxon>
        <taxon>Mucoromycetes</taxon>
        <taxon>Mucorales</taxon>
        <taxon>Mucorineae</taxon>
        <taxon>Rhizopodaceae</taxon>
        <taxon>Rhizopus</taxon>
    </lineage>
</organism>
<dbReference type="OrthoDB" id="2204386at2759"/>
<accession>A0A9P6Y526</accession>
<dbReference type="Proteomes" id="UP000717996">
    <property type="component" value="Unassembled WGS sequence"/>
</dbReference>
<reference evidence="1" key="1">
    <citation type="journal article" date="2020" name="Microb. Genom.">
        <title>Genetic diversity of clinical and environmental Mucorales isolates obtained from an investigation of mucormycosis cases among solid organ transplant recipients.</title>
        <authorList>
            <person name="Nguyen M.H."/>
            <person name="Kaul D."/>
            <person name="Muto C."/>
            <person name="Cheng S.J."/>
            <person name="Richter R.A."/>
            <person name="Bruno V.M."/>
            <person name="Liu G."/>
            <person name="Beyhan S."/>
            <person name="Sundermann A.J."/>
            <person name="Mounaud S."/>
            <person name="Pasculle A.W."/>
            <person name="Nierman W.C."/>
            <person name="Driscoll E."/>
            <person name="Cumbie R."/>
            <person name="Clancy C.J."/>
            <person name="Dupont C.L."/>
        </authorList>
    </citation>
    <scope>NUCLEOTIDE SEQUENCE</scope>
    <source>
        <strain evidence="1">GL16</strain>
    </source>
</reference>